<comment type="caution">
    <text evidence="2">The sequence shown here is derived from an EMBL/GenBank/DDBJ whole genome shotgun (WGS) entry which is preliminary data.</text>
</comment>
<dbReference type="EMBL" id="WIXI01000042">
    <property type="protein sequence ID" value="MQY46662.1"/>
    <property type="molecule type" value="Genomic_DNA"/>
</dbReference>
<proteinExistence type="predicted"/>
<organism evidence="2 3">
    <name type="scientific">Endobacterium cereale</name>
    <dbReference type="NCBI Taxonomy" id="2663029"/>
    <lineage>
        <taxon>Bacteria</taxon>
        <taxon>Pseudomonadati</taxon>
        <taxon>Pseudomonadota</taxon>
        <taxon>Alphaproteobacteria</taxon>
        <taxon>Hyphomicrobiales</taxon>
        <taxon>Rhizobiaceae</taxon>
        <taxon>Endobacterium</taxon>
    </lineage>
</organism>
<reference evidence="2 3" key="1">
    <citation type="submission" date="2019-11" db="EMBL/GenBank/DDBJ databases">
        <title>Genome analysis of Rhizobacterium cereale a novel genus and species isolated from maize roots in North Spain.</title>
        <authorList>
            <person name="Menendez E."/>
            <person name="Flores-Felix J.D."/>
            <person name="Ramirez-Bahena M.-H."/>
            <person name="Igual J.M."/>
            <person name="Garcia-Fraile P."/>
            <person name="Peix A."/>
            <person name="Velazquez E."/>
        </authorList>
    </citation>
    <scope>NUCLEOTIDE SEQUENCE [LARGE SCALE GENOMIC DNA]</scope>
    <source>
        <strain evidence="2 3">RZME27</strain>
    </source>
</reference>
<evidence type="ECO:0000313" key="2">
    <source>
        <dbReference type="EMBL" id="MQY46662.1"/>
    </source>
</evidence>
<evidence type="ECO:0000313" key="3">
    <source>
        <dbReference type="Proteomes" id="UP000435138"/>
    </source>
</evidence>
<dbReference type="Pfam" id="PF13503">
    <property type="entry name" value="DUF4123"/>
    <property type="match status" value="1"/>
</dbReference>
<dbReference type="InterPro" id="IPR025391">
    <property type="entry name" value="DUF4123"/>
</dbReference>
<feature type="domain" description="DUF4123" evidence="1">
    <location>
        <begin position="47"/>
        <end position="179"/>
    </location>
</feature>
<dbReference type="RefSeq" id="WP_153354157.1">
    <property type="nucleotide sequence ID" value="NZ_JAYKOO010000010.1"/>
</dbReference>
<keyword evidence="3" id="KW-1185">Reference proteome</keyword>
<name>A0A6A8A5M5_9HYPH</name>
<accession>A0A6A8A5M5</accession>
<protein>
    <submittedName>
        <fullName evidence="2">DUF4123 domain-containing protein</fullName>
    </submittedName>
</protein>
<evidence type="ECO:0000259" key="1">
    <source>
        <dbReference type="Pfam" id="PF13503"/>
    </source>
</evidence>
<dbReference type="AlphaFoldDB" id="A0A6A8A5M5"/>
<sequence>MPEKDVAIVHTIRTRVIAMQDTDIDCTERELDLGAFLEALNTLSGPLFAVMDGGHFDDLEDELADLGIHSRSLFLRGGSEEMRRDGPWLVDLDEEKIRSHVAELAMAKPCAVFWSCAAGGNVLWQHLRTINQILVPDSRIARNTGEGDRSIYYERVLFRHWDPNVVGTFISKFDGPQLARFFGPGDAIIVNAVNYGGFKRAVRPANLPPTEKGALRIDPETLRSIESGRHDHHVHRISNYLRSAAPDRTRQIPDPELHRLTHSYMQEAKAYGVLSEANIGRWCYMQVVAGGKLKHNADVISFMTVRDPSFTPDMRVRILLREAQKHARGAS</sequence>
<dbReference type="Proteomes" id="UP000435138">
    <property type="component" value="Unassembled WGS sequence"/>
</dbReference>
<gene>
    <name evidence="2" type="ORF">GAO09_11500</name>
</gene>